<dbReference type="AlphaFoldDB" id="A0A2A6ZAI5"/>
<dbReference type="SUPFAM" id="SSF51695">
    <property type="entry name" value="PLC-like phosphodiesterases"/>
    <property type="match status" value="1"/>
</dbReference>
<dbReference type="InterPro" id="IPR030395">
    <property type="entry name" value="GP_PDE_dom"/>
</dbReference>
<reference evidence="1 2" key="1">
    <citation type="journal article" date="2017" name="Front. Microbiol.">
        <title>New Insights into the Diversity of the Genus Faecalibacterium.</title>
        <authorList>
            <person name="Benevides L."/>
            <person name="Burman S."/>
            <person name="Martin R."/>
            <person name="Robert V."/>
            <person name="Thomas M."/>
            <person name="Miquel S."/>
            <person name="Chain F."/>
            <person name="Sokol H."/>
            <person name="Bermudez-Humaran L.G."/>
            <person name="Morrison M."/>
            <person name="Langella P."/>
            <person name="Azevedo V.A."/>
            <person name="Chatel J.M."/>
            <person name="Soares S."/>
        </authorList>
    </citation>
    <scope>NUCLEOTIDE SEQUENCE [LARGE SCALE GENOMIC DNA]</scope>
    <source>
        <strain evidence="2">CNCM I-4540</strain>
    </source>
</reference>
<dbReference type="RefSeq" id="WP_005943990.1">
    <property type="nucleotide sequence ID" value="NZ_CABMES010000008.1"/>
</dbReference>
<dbReference type="Proteomes" id="UP000220752">
    <property type="component" value="Unassembled WGS sequence"/>
</dbReference>
<evidence type="ECO:0000313" key="2">
    <source>
        <dbReference type="Proteomes" id="UP000220752"/>
    </source>
</evidence>
<dbReference type="PANTHER" id="PTHR46211">
    <property type="entry name" value="GLYCEROPHOSPHORYL DIESTER PHOSPHODIESTERASE"/>
    <property type="match status" value="1"/>
</dbReference>
<dbReference type="PANTHER" id="PTHR46211:SF14">
    <property type="entry name" value="GLYCEROPHOSPHODIESTER PHOSPHODIESTERASE"/>
    <property type="match status" value="1"/>
</dbReference>
<dbReference type="Pfam" id="PF03009">
    <property type="entry name" value="GDPD"/>
    <property type="match status" value="2"/>
</dbReference>
<keyword evidence="2" id="KW-1185">Reference proteome</keyword>
<dbReference type="PROSITE" id="PS51704">
    <property type="entry name" value="GP_PDE"/>
    <property type="match status" value="1"/>
</dbReference>
<dbReference type="Gene3D" id="3.20.20.190">
    <property type="entry name" value="Phosphatidylinositol (PI) phosphodiesterase"/>
    <property type="match status" value="1"/>
</dbReference>
<proteinExistence type="predicted"/>
<dbReference type="GO" id="GO:0008081">
    <property type="term" value="F:phosphoric diester hydrolase activity"/>
    <property type="evidence" value="ECO:0007669"/>
    <property type="project" value="InterPro"/>
</dbReference>
<accession>A0A2A6ZAI5</accession>
<dbReference type="InterPro" id="IPR017946">
    <property type="entry name" value="PLC-like_Pdiesterase_TIM-brl"/>
</dbReference>
<gene>
    <name evidence="1" type="ORF">CGS46_08520</name>
</gene>
<sequence>MTPEIIAHRGASYLAPENTLSAFRKAMEIGADGVEMDVQQTSDKKLVIHHDFVIDWHTDMRGQIYDMTEGELKALDFGSWKDVNYRNERIATLQEALALCREMEGTIVQLEMKATIDDDPDFVPRVIEEVRAANITDRLVVISFNHDLLRQAKQLMPELKVGVLVYGALETMALPTSTWEMLGLQNGLEEDDFPQLPPLSVENVDDENCSWALRWMGNQISMLQANFPGKSLVEVAQRLLEQRDPVKYVQTLDFKPDWVSCEYHTAYQQPSMVQKLHDLGIKAAYWTVDGEQAVKDLWPLQPDAIVTNRPDRVREWISELEMTE</sequence>
<name>A0A2A6ZAI5_9FIRM</name>
<evidence type="ECO:0000313" key="1">
    <source>
        <dbReference type="EMBL" id="PDX58371.1"/>
    </source>
</evidence>
<dbReference type="GO" id="GO:0006629">
    <property type="term" value="P:lipid metabolic process"/>
    <property type="evidence" value="ECO:0007669"/>
    <property type="project" value="InterPro"/>
</dbReference>
<protein>
    <submittedName>
        <fullName evidence="1">Glycerophosphodiester phosphodiesterase</fullName>
    </submittedName>
</protein>
<comment type="caution">
    <text evidence="1">The sequence shown here is derived from an EMBL/GenBank/DDBJ whole genome shotgun (WGS) entry which is preliminary data.</text>
</comment>
<organism evidence="1 2">
    <name type="scientific">Faecalibacterium langellae</name>
    <dbReference type="NCBI Taxonomy" id="3435293"/>
    <lineage>
        <taxon>Bacteria</taxon>
        <taxon>Bacillati</taxon>
        <taxon>Bacillota</taxon>
        <taxon>Clostridia</taxon>
        <taxon>Eubacteriales</taxon>
        <taxon>Oscillospiraceae</taxon>
        <taxon>Faecalibacterium</taxon>
    </lineage>
</organism>
<dbReference type="EMBL" id="NMTQ01000031">
    <property type="protein sequence ID" value="PDX58371.1"/>
    <property type="molecule type" value="Genomic_DNA"/>
</dbReference>